<proteinExistence type="predicted"/>
<feature type="compositionally biased region" description="Basic and acidic residues" evidence="1">
    <location>
        <begin position="83"/>
        <end position="95"/>
    </location>
</feature>
<dbReference type="AlphaFoldDB" id="A0A9J6GWQ7"/>
<dbReference type="EMBL" id="JABSTR010000009">
    <property type="protein sequence ID" value="KAH9378684.1"/>
    <property type="molecule type" value="Genomic_DNA"/>
</dbReference>
<comment type="caution">
    <text evidence="2">The sequence shown here is derived from an EMBL/GenBank/DDBJ whole genome shotgun (WGS) entry which is preliminary data.</text>
</comment>
<gene>
    <name evidence="2" type="ORF">HPB48_004199</name>
</gene>
<name>A0A9J6GWQ7_HAELO</name>
<dbReference type="VEuPathDB" id="VectorBase:HLOH_064223"/>
<feature type="compositionally biased region" description="Basic residues" evidence="1">
    <location>
        <begin position="96"/>
        <end position="107"/>
    </location>
</feature>
<evidence type="ECO:0000313" key="3">
    <source>
        <dbReference type="Proteomes" id="UP000821853"/>
    </source>
</evidence>
<dbReference type="OrthoDB" id="6488226at2759"/>
<dbReference type="Proteomes" id="UP000821853">
    <property type="component" value="Unassembled WGS sequence"/>
</dbReference>
<evidence type="ECO:0000313" key="2">
    <source>
        <dbReference type="EMBL" id="KAH9378684.1"/>
    </source>
</evidence>
<evidence type="ECO:0000256" key="1">
    <source>
        <dbReference type="SAM" id="MobiDB-lite"/>
    </source>
</evidence>
<feature type="region of interest" description="Disordered" evidence="1">
    <location>
        <begin position="83"/>
        <end position="107"/>
    </location>
</feature>
<keyword evidence="3" id="KW-1185">Reference proteome</keyword>
<reference evidence="2 3" key="1">
    <citation type="journal article" date="2020" name="Cell">
        <title>Large-Scale Comparative Analyses of Tick Genomes Elucidate Their Genetic Diversity and Vector Capacities.</title>
        <authorList>
            <consortium name="Tick Genome and Microbiome Consortium (TIGMIC)"/>
            <person name="Jia N."/>
            <person name="Wang J."/>
            <person name="Shi W."/>
            <person name="Du L."/>
            <person name="Sun Y."/>
            <person name="Zhan W."/>
            <person name="Jiang J.F."/>
            <person name="Wang Q."/>
            <person name="Zhang B."/>
            <person name="Ji P."/>
            <person name="Bell-Sakyi L."/>
            <person name="Cui X.M."/>
            <person name="Yuan T.T."/>
            <person name="Jiang B.G."/>
            <person name="Yang W.F."/>
            <person name="Lam T.T."/>
            <person name="Chang Q.C."/>
            <person name="Ding S.J."/>
            <person name="Wang X.J."/>
            <person name="Zhu J.G."/>
            <person name="Ruan X.D."/>
            <person name="Zhao L."/>
            <person name="Wei J.T."/>
            <person name="Ye R.Z."/>
            <person name="Que T.C."/>
            <person name="Du C.H."/>
            <person name="Zhou Y.H."/>
            <person name="Cheng J.X."/>
            <person name="Dai P.F."/>
            <person name="Guo W.B."/>
            <person name="Han X.H."/>
            <person name="Huang E.J."/>
            <person name="Li L.F."/>
            <person name="Wei W."/>
            <person name="Gao Y.C."/>
            <person name="Liu J.Z."/>
            <person name="Shao H.Z."/>
            <person name="Wang X."/>
            <person name="Wang C.C."/>
            <person name="Yang T.C."/>
            <person name="Huo Q.B."/>
            <person name="Li W."/>
            <person name="Chen H.Y."/>
            <person name="Chen S.E."/>
            <person name="Zhou L.G."/>
            <person name="Ni X.B."/>
            <person name="Tian J.H."/>
            <person name="Sheng Y."/>
            <person name="Liu T."/>
            <person name="Pan Y.S."/>
            <person name="Xia L.Y."/>
            <person name="Li J."/>
            <person name="Zhao F."/>
            <person name="Cao W.C."/>
        </authorList>
    </citation>
    <scope>NUCLEOTIDE SEQUENCE [LARGE SCALE GENOMIC DNA]</scope>
    <source>
        <strain evidence="2">HaeL-2018</strain>
    </source>
</reference>
<protein>
    <recommendedName>
        <fullName evidence="4">CCHC-type domain-containing protein</fullName>
    </recommendedName>
</protein>
<sequence length="107" mass="12044">MGQVNLIAHQVLHVPKEVCCKCGDIGHQSDICSNHSTEKCRKCGDPSPASEQRCVAKCQLCAKEHETGDKRCKVVYRTLYVHKKDNGSESSENRQGKKNKRKRSRCT</sequence>
<accession>A0A9J6GWQ7</accession>
<evidence type="ECO:0008006" key="4">
    <source>
        <dbReference type="Google" id="ProtNLM"/>
    </source>
</evidence>
<organism evidence="2 3">
    <name type="scientific">Haemaphysalis longicornis</name>
    <name type="common">Bush tick</name>
    <dbReference type="NCBI Taxonomy" id="44386"/>
    <lineage>
        <taxon>Eukaryota</taxon>
        <taxon>Metazoa</taxon>
        <taxon>Ecdysozoa</taxon>
        <taxon>Arthropoda</taxon>
        <taxon>Chelicerata</taxon>
        <taxon>Arachnida</taxon>
        <taxon>Acari</taxon>
        <taxon>Parasitiformes</taxon>
        <taxon>Ixodida</taxon>
        <taxon>Ixodoidea</taxon>
        <taxon>Ixodidae</taxon>
        <taxon>Haemaphysalinae</taxon>
        <taxon>Haemaphysalis</taxon>
    </lineage>
</organism>